<evidence type="ECO:0000313" key="2">
    <source>
        <dbReference type="Proteomes" id="UP001341840"/>
    </source>
</evidence>
<dbReference type="Proteomes" id="UP001341840">
    <property type="component" value="Unassembled WGS sequence"/>
</dbReference>
<dbReference type="EMBL" id="JASCZI010031392">
    <property type="protein sequence ID" value="MED6126682.1"/>
    <property type="molecule type" value="Genomic_DNA"/>
</dbReference>
<keyword evidence="2" id="KW-1185">Reference proteome</keyword>
<proteinExistence type="predicted"/>
<organism evidence="1 2">
    <name type="scientific">Stylosanthes scabra</name>
    <dbReference type="NCBI Taxonomy" id="79078"/>
    <lineage>
        <taxon>Eukaryota</taxon>
        <taxon>Viridiplantae</taxon>
        <taxon>Streptophyta</taxon>
        <taxon>Embryophyta</taxon>
        <taxon>Tracheophyta</taxon>
        <taxon>Spermatophyta</taxon>
        <taxon>Magnoliopsida</taxon>
        <taxon>eudicotyledons</taxon>
        <taxon>Gunneridae</taxon>
        <taxon>Pentapetalae</taxon>
        <taxon>rosids</taxon>
        <taxon>fabids</taxon>
        <taxon>Fabales</taxon>
        <taxon>Fabaceae</taxon>
        <taxon>Papilionoideae</taxon>
        <taxon>50 kb inversion clade</taxon>
        <taxon>dalbergioids sensu lato</taxon>
        <taxon>Dalbergieae</taxon>
        <taxon>Pterocarpus clade</taxon>
        <taxon>Stylosanthes</taxon>
    </lineage>
</organism>
<gene>
    <name evidence="1" type="ORF">PIB30_080724</name>
</gene>
<name>A0ABU6RRI7_9FABA</name>
<protein>
    <submittedName>
        <fullName evidence="1">Uncharacterized protein</fullName>
    </submittedName>
</protein>
<reference evidence="1 2" key="1">
    <citation type="journal article" date="2023" name="Plants (Basel)">
        <title>Bridging the Gap: Combining Genomics and Transcriptomics Approaches to Understand Stylosanthes scabra, an Orphan Legume from the Brazilian Caatinga.</title>
        <authorList>
            <person name="Ferreira-Neto J.R.C."/>
            <person name="da Silva M.D."/>
            <person name="Binneck E."/>
            <person name="de Melo N.F."/>
            <person name="da Silva R.H."/>
            <person name="de Melo A.L.T.M."/>
            <person name="Pandolfi V."/>
            <person name="Bustamante F.O."/>
            <person name="Brasileiro-Vidal A.C."/>
            <person name="Benko-Iseppon A.M."/>
        </authorList>
    </citation>
    <scope>NUCLEOTIDE SEQUENCE [LARGE SCALE GENOMIC DNA]</scope>
    <source>
        <tissue evidence="1">Leaves</tissue>
    </source>
</reference>
<sequence>MKKGMNSATPTSGLVNFQFGAPIAALFVATRSSSPPLRFYTNHELEYELRIITQTFNTRMVANIWRLMKSIGAIGYEELVLGCLKIGRGWAGAYVYAYN</sequence>
<accession>A0ABU6RRI7</accession>
<comment type="caution">
    <text evidence="1">The sequence shown here is derived from an EMBL/GenBank/DDBJ whole genome shotgun (WGS) entry which is preliminary data.</text>
</comment>
<evidence type="ECO:0000313" key="1">
    <source>
        <dbReference type="EMBL" id="MED6126682.1"/>
    </source>
</evidence>